<gene>
    <name evidence="3" type="ORF">Acr_25g0001380</name>
</gene>
<reference evidence="3 4" key="1">
    <citation type="submission" date="2019-07" db="EMBL/GenBank/DDBJ databases">
        <title>De Novo Assembly of kiwifruit Actinidia rufa.</title>
        <authorList>
            <person name="Sugita-Konishi S."/>
            <person name="Sato K."/>
            <person name="Mori E."/>
            <person name="Abe Y."/>
            <person name="Kisaki G."/>
            <person name="Hamano K."/>
            <person name="Suezawa K."/>
            <person name="Otani M."/>
            <person name="Fukuda T."/>
            <person name="Manabe T."/>
            <person name="Gomi K."/>
            <person name="Tabuchi M."/>
            <person name="Akimitsu K."/>
            <person name="Kataoka I."/>
        </authorList>
    </citation>
    <scope>NUCLEOTIDE SEQUENCE [LARGE SCALE GENOMIC DNA]</scope>
    <source>
        <strain evidence="4">cv. Fuchu</strain>
    </source>
</reference>
<feature type="chain" id="PRO_5029476536" description="P-loop containing nucleoside triphosphate hydrolases superfamily protein" evidence="2">
    <location>
        <begin position="22"/>
        <end position="275"/>
    </location>
</feature>
<comment type="caution">
    <text evidence="3">The sequence shown here is derived from an EMBL/GenBank/DDBJ whole genome shotgun (WGS) entry which is preliminary data.</text>
</comment>
<dbReference type="AlphaFoldDB" id="A0A7J0GY25"/>
<name>A0A7J0GY25_9ERIC</name>
<organism evidence="3 4">
    <name type="scientific">Actinidia rufa</name>
    <dbReference type="NCBI Taxonomy" id="165716"/>
    <lineage>
        <taxon>Eukaryota</taxon>
        <taxon>Viridiplantae</taxon>
        <taxon>Streptophyta</taxon>
        <taxon>Embryophyta</taxon>
        <taxon>Tracheophyta</taxon>
        <taxon>Spermatophyta</taxon>
        <taxon>Magnoliopsida</taxon>
        <taxon>eudicotyledons</taxon>
        <taxon>Gunneridae</taxon>
        <taxon>Pentapetalae</taxon>
        <taxon>asterids</taxon>
        <taxon>Ericales</taxon>
        <taxon>Actinidiaceae</taxon>
        <taxon>Actinidia</taxon>
    </lineage>
</organism>
<keyword evidence="4" id="KW-1185">Reference proteome</keyword>
<feature type="signal peptide" evidence="2">
    <location>
        <begin position="1"/>
        <end position="21"/>
    </location>
</feature>
<sequence>MHLRKLLISSWLAEMVTRVSLSPFKASPLGKRKGKELSAGLPKKPRLKIGEMSLTAVVELWKPEFSAIELGRQVTVVDSTQDHDTIVALAQAIMLPNDIAALSEEDNEMMRSLLVKQHVQSLQREMAISDRMVEHSTELKRAKKKMGSLESELKKAKLRTSRRVNRARDNYTRQVVEVHSDSFLQGWLACLAELGVPEDNPTWTKAAPALGFPEPPASYSPMVQLGFDEEKYVNRLDEDVPEPILTHVVALVDEVANLKEEVGEMIAEVSKEGPN</sequence>
<dbReference type="Proteomes" id="UP000585474">
    <property type="component" value="Unassembled WGS sequence"/>
</dbReference>
<evidence type="ECO:0000313" key="3">
    <source>
        <dbReference type="EMBL" id="GFZ15729.1"/>
    </source>
</evidence>
<keyword evidence="1" id="KW-0175">Coiled coil</keyword>
<accession>A0A7J0GY25</accession>
<dbReference type="EMBL" id="BJWL01000025">
    <property type="protein sequence ID" value="GFZ15729.1"/>
    <property type="molecule type" value="Genomic_DNA"/>
</dbReference>
<feature type="coiled-coil region" evidence="1">
    <location>
        <begin position="132"/>
        <end position="159"/>
    </location>
</feature>
<evidence type="ECO:0000313" key="4">
    <source>
        <dbReference type="Proteomes" id="UP000585474"/>
    </source>
</evidence>
<proteinExistence type="predicted"/>
<evidence type="ECO:0000256" key="2">
    <source>
        <dbReference type="SAM" id="SignalP"/>
    </source>
</evidence>
<protein>
    <recommendedName>
        <fullName evidence="5">P-loop containing nucleoside triphosphate hydrolases superfamily protein</fullName>
    </recommendedName>
</protein>
<evidence type="ECO:0008006" key="5">
    <source>
        <dbReference type="Google" id="ProtNLM"/>
    </source>
</evidence>
<keyword evidence="2" id="KW-0732">Signal</keyword>
<evidence type="ECO:0000256" key="1">
    <source>
        <dbReference type="SAM" id="Coils"/>
    </source>
</evidence>